<feature type="domain" description="Quinolinate phosphoribosyl transferase N-terminal" evidence="8">
    <location>
        <begin position="19"/>
        <end position="101"/>
    </location>
</feature>
<dbReference type="PANTHER" id="PTHR32179">
    <property type="entry name" value="NICOTINATE-NUCLEOTIDE PYROPHOSPHORYLASE [CARBOXYLATING]"/>
    <property type="match status" value="1"/>
</dbReference>
<comment type="caution">
    <text evidence="9">The sequence shown here is derived from an EMBL/GenBank/DDBJ whole genome shotgun (WGS) entry which is preliminary data.</text>
</comment>
<dbReference type="GO" id="GO:0009435">
    <property type="term" value="P:NAD+ biosynthetic process"/>
    <property type="evidence" value="ECO:0007669"/>
    <property type="project" value="UniProtKB-UniPathway"/>
</dbReference>
<dbReference type="Gene3D" id="3.90.1170.20">
    <property type="entry name" value="Quinolinate phosphoribosyl transferase, N-terminal domain"/>
    <property type="match status" value="1"/>
</dbReference>
<comment type="similarity">
    <text evidence="2">Belongs to the NadC/ModD family.</text>
</comment>
<keyword evidence="4" id="KW-0662">Pyridine nucleotide biosynthesis</keyword>
<dbReference type="InterPro" id="IPR002638">
    <property type="entry name" value="Quinolinate_PRibosylTrfase_C"/>
</dbReference>
<dbReference type="PANTHER" id="PTHR32179:SF3">
    <property type="entry name" value="NICOTINATE-NUCLEOTIDE PYROPHOSPHORYLASE [CARBOXYLATING]"/>
    <property type="match status" value="1"/>
</dbReference>
<dbReference type="UniPathway" id="UPA00253">
    <property type="reaction ID" value="UER00331"/>
</dbReference>
<dbReference type="Pfam" id="PF02749">
    <property type="entry name" value="QRPTase_N"/>
    <property type="match status" value="1"/>
</dbReference>
<dbReference type="PIRSF" id="PIRSF006250">
    <property type="entry name" value="NadC_ModD"/>
    <property type="match status" value="1"/>
</dbReference>
<keyword evidence="5 9" id="KW-0328">Glycosyltransferase</keyword>
<name>A0A644V641_9ZZZZ</name>
<evidence type="ECO:0000259" key="7">
    <source>
        <dbReference type="Pfam" id="PF01729"/>
    </source>
</evidence>
<evidence type="ECO:0000259" key="8">
    <source>
        <dbReference type="Pfam" id="PF02749"/>
    </source>
</evidence>
<protein>
    <recommendedName>
        <fullName evidence="3">nicotinate-nucleotide diphosphorylase (carboxylating)</fullName>
        <ecNumber evidence="3">2.4.2.19</ecNumber>
    </recommendedName>
</protein>
<dbReference type="GO" id="GO:0034213">
    <property type="term" value="P:quinolinate catabolic process"/>
    <property type="evidence" value="ECO:0007669"/>
    <property type="project" value="TreeGrafter"/>
</dbReference>
<evidence type="ECO:0000256" key="3">
    <source>
        <dbReference type="ARBA" id="ARBA00011944"/>
    </source>
</evidence>
<dbReference type="AlphaFoldDB" id="A0A644V641"/>
<dbReference type="Gene3D" id="3.20.20.70">
    <property type="entry name" value="Aldolase class I"/>
    <property type="match status" value="1"/>
</dbReference>
<dbReference type="InterPro" id="IPR013785">
    <property type="entry name" value="Aldolase_TIM"/>
</dbReference>
<dbReference type="FunFam" id="3.20.20.70:FF:000030">
    <property type="entry name" value="Nicotinate-nucleotide pyrophosphorylase, carboxylating"/>
    <property type="match status" value="1"/>
</dbReference>
<dbReference type="EMBL" id="VSSQ01000228">
    <property type="protein sequence ID" value="MPL86809.1"/>
    <property type="molecule type" value="Genomic_DNA"/>
</dbReference>
<proteinExistence type="inferred from homology"/>
<evidence type="ECO:0000256" key="5">
    <source>
        <dbReference type="ARBA" id="ARBA00022676"/>
    </source>
</evidence>
<dbReference type="SUPFAM" id="SSF54675">
    <property type="entry name" value="Nicotinate/Quinolinate PRTase N-terminal domain-like"/>
    <property type="match status" value="1"/>
</dbReference>
<keyword evidence="6 9" id="KW-0808">Transferase</keyword>
<evidence type="ECO:0000256" key="4">
    <source>
        <dbReference type="ARBA" id="ARBA00022642"/>
    </source>
</evidence>
<evidence type="ECO:0000256" key="1">
    <source>
        <dbReference type="ARBA" id="ARBA00004893"/>
    </source>
</evidence>
<gene>
    <name evidence="9" type="primary">nadC_12</name>
    <name evidence="9" type="ORF">SDC9_32796</name>
</gene>
<feature type="domain" description="Quinolinate phosphoribosyl transferase C-terminal" evidence="7">
    <location>
        <begin position="107"/>
        <end position="272"/>
    </location>
</feature>
<dbReference type="EC" id="2.4.2.19" evidence="3"/>
<sequence length="275" mass="29403">MIPTDQLLTFVAEDVSAGDITTLALLEDKVVSAHIEAREDMVVSGVEECVWLFKNAGVIADVHVSDGSTAHAGEHIISLKGSVHAILSLERTCLNLLGRMSGVASAASKASRLVSVVNDHVRVAGTRKTAPGLRFFDKKALVAGGALPHRHTLSDQFLIKDTHRAFMPVDEAVRKCREYSDKKVECEVESVEDALLAAKTGADIIMFDNMTPELIREAISALEAAGLRGEVTLEISGGITPETVDTYAGIDVDVISMGALTHSVRCADVSLEVDR</sequence>
<dbReference type="InterPro" id="IPR037128">
    <property type="entry name" value="Quinolinate_PRibosylTase_N_sf"/>
</dbReference>
<evidence type="ECO:0000256" key="2">
    <source>
        <dbReference type="ARBA" id="ARBA00009400"/>
    </source>
</evidence>
<evidence type="ECO:0000313" key="9">
    <source>
        <dbReference type="EMBL" id="MPL86809.1"/>
    </source>
</evidence>
<evidence type="ECO:0000256" key="6">
    <source>
        <dbReference type="ARBA" id="ARBA00022679"/>
    </source>
</evidence>
<reference evidence="9" key="1">
    <citation type="submission" date="2019-08" db="EMBL/GenBank/DDBJ databases">
        <authorList>
            <person name="Kucharzyk K."/>
            <person name="Murdoch R.W."/>
            <person name="Higgins S."/>
            <person name="Loffler F."/>
        </authorList>
    </citation>
    <scope>NUCLEOTIDE SEQUENCE</scope>
</reference>
<dbReference type="GO" id="GO:0004514">
    <property type="term" value="F:nicotinate-nucleotide diphosphorylase (carboxylating) activity"/>
    <property type="evidence" value="ECO:0007669"/>
    <property type="project" value="UniProtKB-EC"/>
</dbReference>
<dbReference type="NCBIfam" id="TIGR00078">
    <property type="entry name" value="nadC"/>
    <property type="match status" value="1"/>
</dbReference>
<dbReference type="CDD" id="cd01572">
    <property type="entry name" value="QPRTase"/>
    <property type="match status" value="1"/>
</dbReference>
<dbReference type="InterPro" id="IPR036068">
    <property type="entry name" value="Nicotinate_pribotase-like_C"/>
</dbReference>
<dbReference type="InterPro" id="IPR027277">
    <property type="entry name" value="NadC/ModD"/>
</dbReference>
<dbReference type="InterPro" id="IPR022412">
    <property type="entry name" value="Quinolinate_PRibosylTrfase_N"/>
</dbReference>
<dbReference type="GO" id="GO:0005737">
    <property type="term" value="C:cytoplasm"/>
    <property type="evidence" value="ECO:0007669"/>
    <property type="project" value="TreeGrafter"/>
</dbReference>
<accession>A0A644V641</accession>
<dbReference type="SUPFAM" id="SSF51690">
    <property type="entry name" value="Nicotinate/Quinolinate PRTase C-terminal domain-like"/>
    <property type="match status" value="1"/>
</dbReference>
<dbReference type="Pfam" id="PF01729">
    <property type="entry name" value="QRPTase_C"/>
    <property type="match status" value="1"/>
</dbReference>
<comment type="pathway">
    <text evidence="1">Cofactor biosynthesis; NAD(+) biosynthesis; nicotinate D-ribonucleotide from quinolinate: step 1/1.</text>
</comment>
<organism evidence="9">
    <name type="scientific">bioreactor metagenome</name>
    <dbReference type="NCBI Taxonomy" id="1076179"/>
    <lineage>
        <taxon>unclassified sequences</taxon>
        <taxon>metagenomes</taxon>
        <taxon>ecological metagenomes</taxon>
    </lineage>
</organism>
<dbReference type="InterPro" id="IPR004393">
    <property type="entry name" value="NadC"/>
</dbReference>